<evidence type="ECO:0000313" key="12">
    <source>
        <dbReference type="WBParaSite" id="BTMF_0001383801-mRNA-1"/>
    </source>
</evidence>
<dbReference type="Proteomes" id="UP000280834">
    <property type="component" value="Unassembled WGS sequence"/>
</dbReference>
<protein>
    <recommendedName>
        <fullName evidence="7">WD repeat-containing protein 37</fullName>
    </recommendedName>
</protein>
<dbReference type="Pfam" id="PF00400">
    <property type="entry name" value="WD40"/>
    <property type="match status" value="3"/>
</dbReference>
<dbReference type="InterPro" id="IPR036322">
    <property type="entry name" value="WD40_repeat_dom_sf"/>
</dbReference>
<evidence type="ECO:0000256" key="7">
    <source>
        <dbReference type="ARBA" id="ARBA00040954"/>
    </source>
</evidence>
<dbReference type="AlphaFoldDB" id="A0A0R3R1F1"/>
<organism evidence="12">
    <name type="scientific">Brugia timori</name>
    <dbReference type="NCBI Taxonomy" id="42155"/>
    <lineage>
        <taxon>Eukaryota</taxon>
        <taxon>Metazoa</taxon>
        <taxon>Ecdysozoa</taxon>
        <taxon>Nematoda</taxon>
        <taxon>Chromadorea</taxon>
        <taxon>Rhabditida</taxon>
        <taxon>Spirurina</taxon>
        <taxon>Spiruromorpha</taxon>
        <taxon>Filarioidea</taxon>
        <taxon>Onchocercidae</taxon>
        <taxon>Brugia</taxon>
    </lineage>
</organism>
<reference evidence="12" key="1">
    <citation type="submission" date="2017-02" db="UniProtKB">
        <authorList>
            <consortium name="WormBaseParasite"/>
        </authorList>
    </citation>
    <scope>IDENTIFICATION</scope>
</reference>
<evidence type="ECO:0000256" key="6">
    <source>
        <dbReference type="ARBA" id="ARBA00023242"/>
    </source>
</evidence>
<dbReference type="InterPro" id="IPR015943">
    <property type="entry name" value="WD40/YVTN_repeat-like_dom_sf"/>
</dbReference>
<dbReference type="SUPFAM" id="SSF50978">
    <property type="entry name" value="WD40 repeat-like"/>
    <property type="match status" value="1"/>
</dbReference>
<dbReference type="PROSITE" id="PS00678">
    <property type="entry name" value="WD_REPEATS_1"/>
    <property type="match status" value="1"/>
</dbReference>
<keyword evidence="4 8" id="KW-0853">WD repeat</keyword>
<name>A0A0R3R1F1_9BILA</name>
<dbReference type="GO" id="GO:0005737">
    <property type="term" value="C:cytoplasm"/>
    <property type="evidence" value="ECO:0007669"/>
    <property type="project" value="UniProtKB-SubCell"/>
</dbReference>
<comment type="subcellular location">
    <subcellularLocation>
        <location evidence="2">Cytoplasm</location>
    </subcellularLocation>
    <subcellularLocation>
        <location evidence="1">Nucleus</location>
    </subcellularLocation>
</comment>
<evidence type="ECO:0000256" key="2">
    <source>
        <dbReference type="ARBA" id="ARBA00004496"/>
    </source>
</evidence>
<feature type="repeat" description="WD" evidence="8">
    <location>
        <begin position="141"/>
        <end position="181"/>
    </location>
</feature>
<dbReference type="InterPro" id="IPR001680">
    <property type="entry name" value="WD40_rpt"/>
</dbReference>
<keyword evidence="11" id="KW-1185">Reference proteome</keyword>
<dbReference type="InterPro" id="IPR019775">
    <property type="entry name" value="WD40_repeat_CS"/>
</dbReference>
<dbReference type="PANTHER" id="PTHR19855:SF12">
    <property type="entry name" value="WD REPEAT-CONTAINING PROTEIN 37"/>
    <property type="match status" value="1"/>
</dbReference>
<feature type="repeat" description="WD" evidence="8">
    <location>
        <begin position="98"/>
        <end position="139"/>
    </location>
</feature>
<evidence type="ECO:0000256" key="5">
    <source>
        <dbReference type="ARBA" id="ARBA00022737"/>
    </source>
</evidence>
<evidence type="ECO:0000313" key="11">
    <source>
        <dbReference type="Proteomes" id="UP000280834"/>
    </source>
</evidence>
<proteinExistence type="predicted"/>
<dbReference type="PANTHER" id="PTHR19855">
    <property type="entry name" value="WD40 REPEAT PROTEIN 12, 37"/>
    <property type="match status" value="1"/>
</dbReference>
<dbReference type="STRING" id="42155.A0A0R3R1F1"/>
<feature type="region of interest" description="Disordered" evidence="9">
    <location>
        <begin position="1"/>
        <end position="30"/>
    </location>
</feature>
<gene>
    <name evidence="10" type="ORF">BTMF_LOCUS11837</name>
</gene>
<dbReference type="GO" id="GO:0005634">
    <property type="term" value="C:nucleus"/>
    <property type="evidence" value="ECO:0007669"/>
    <property type="project" value="UniProtKB-SubCell"/>
</dbReference>
<dbReference type="PROSITE" id="PS50082">
    <property type="entry name" value="WD_REPEATS_2"/>
    <property type="match status" value="3"/>
</dbReference>
<accession>A0A0R3R1F1</accession>
<keyword evidence="3" id="KW-0963">Cytoplasm</keyword>
<dbReference type="SMART" id="SM00320">
    <property type="entry name" value="WD40"/>
    <property type="match status" value="4"/>
</dbReference>
<sequence length="267" mass="29833">NTQLPALSSEDDELAEKEQTSGGNDIQGGGEVHASCIVRQPLVRLTGHANAVMAVEWFSSGEQLITASWDRTANIYDAERGEIVNILSVVAEMKVQIDRSHDDELNHCNAHPSQKLIVTASRDSTFRLWDFRESIQSVAVFQGHIDSVTSVVFSCGEKLVSGSDDRSIKVWDLRNMRSAIVTVRLDSAVNRLSVSSRNVVAIPQDNRNIRLYDLNTVRLTRLPRASGQSHRRIVCCTAWADDHSNYDLFTCGFDKQVIAWKTTFEKD</sequence>
<evidence type="ECO:0000256" key="4">
    <source>
        <dbReference type="ARBA" id="ARBA00022574"/>
    </source>
</evidence>
<dbReference type="Gene3D" id="2.130.10.10">
    <property type="entry name" value="YVTN repeat-like/Quinoprotein amine dehydrogenase"/>
    <property type="match status" value="2"/>
</dbReference>
<dbReference type="EMBL" id="UZAG01018639">
    <property type="protein sequence ID" value="VDO40448.1"/>
    <property type="molecule type" value="Genomic_DNA"/>
</dbReference>
<evidence type="ECO:0000256" key="3">
    <source>
        <dbReference type="ARBA" id="ARBA00022490"/>
    </source>
</evidence>
<keyword evidence="6" id="KW-0539">Nucleus</keyword>
<evidence type="ECO:0000256" key="1">
    <source>
        <dbReference type="ARBA" id="ARBA00004123"/>
    </source>
</evidence>
<feature type="repeat" description="WD" evidence="8">
    <location>
        <begin position="45"/>
        <end position="86"/>
    </location>
</feature>
<evidence type="ECO:0000256" key="8">
    <source>
        <dbReference type="PROSITE-ProRule" id="PRU00221"/>
    </source>
</evidence>
<evidence type="ECO:0000256" key="9">
    <source>
        <dbReference type="SAM" id="MobiDB-lite"/>
    </source>
</evidence>
<reference evidence="10 11" key="2">
    <citation type="submission" date="2018-11" db="EMBL/GenBank/DDBJ databases">
        <authorList>
            <consortium name="Pathogen Informatics"/>
        </authorList>
    </citation>
    <scope>NUCLEOTIDE SEQUENCE [LARGE SCALE GENOMIC DNA]</scope>
</reference>
<dbReference type="PROSITE" id="PS50294">
    <property type="entry name" value="WD_REPEATS_REGION"/>
    <property type="match status" value="3"/>
</dbReference>
<dbReference type="WBParaSite" id="BTMF_0001383801-mRNA-1">
    <property type="protein sequence ID" value="BTMF_0001383801-mRNA-1"/>
    <property type="gene ID" value="BTMF_0001383801"/>
</dbReference>
<evidence type="ECO:0000313" key="10">
    <source>
        <dbReference type="EMBL" id="VDO40448.1"/>
    </source>
</evidence>
<keyword evidence="5" id="KW-0677">Repeat</keyword>
<dbReference type="PRINTS" id="PR00320">
    <property type="entry name" value="GPROTEINBRPT"/>
</dbReference>
<dbReference type="InterPro" id="IPR020472">
    <property type="entry name" value="WD40_PAC1"/>
</dbReference>